<dbReference type="Pfam" id="PF00646">
    <property type="entry name" value="F-box"/>
    <property type="match status" value="1"/>
</dbReference>
<feature type="non-terminal residue" evidence="2">
    <location>
        <position position="391"/>
    </location>
</feature>
<dbReference type="SMART" id="SM00256">
    <property type="entry name" value="FBOX"/>
    <property type="match status" value="1"/>
</dbReference>
<evidence type="ECO:0000313" key="3">
    <source>
        <dbReference type="Proteomes" id="UP000694005"/>
    </source>
</evidence>
<dbReference type="InterPro" id="IPR001810">
    <property type="entry name" value="F-box_dom"/>
</dbReference>
<reference evidence="2 3" key="1">
    <citation type="submission" date="2021-07" db="EMBL/GenBank/DDBJ databases">
        <authorList>
            <consortium name="Genoscope - CEA"/>
            <person name="William W."/>
        </authorList>
    </citation>
    <scope>NUCLEOTIDE SEQUENCE [LARGE SCALE GENOMIC DNA]</scope>
</reference>
<dbReference type="NCBIfam" id="TIGR01640">
    <property type="entry name" value="F_box_assoc_1"/>
    <property type="match status" value="1"/>
</dbReference>
<feature type="domain" description="F-box" evidence="1">
    <location>
        <begin position="7"/>
        <end position="47"/>
    </location>
</feature>
<accession>A0A8D9DNJ8</accession>
<gene>
    <name evidence="2" type="ORF">BRAPAZ1V2_A05P35500.2</name>
</gene>
<dbReference type="PANTHER" id="PTHR31672:SF13">
    <property type="entry name" value="F-BOX PROTEIN CPR30-LIKE"/>
    <property type="match status" value="1"/>
</dbReference>
<dbReference type="EMBL" id="LS974621">
    <property type="protein sequence ID" value="CAG7877029.1"/>
    <property type="molecule type" value="Genomic_DNA"/>
</dbReference>
<sequence>MTMISDLSRDLVEEVLSKVPITCLRAVRSTCKLWNVLSKDRVLCKTDITHQFIGFMVKEYRICSMRFSLHGVGSSIKEIGNLFNQAEICNIIHCYGLLLCITKEDKTRRLVVWNPYLGQTRWIQPINNYHRFESSDRYAFGYDHKNSNHKILRVFNANRYEIYDFSSNSWRILDIIPDDDIWSRQRGASLKGNTYFVAKEKTLVDEDVVGEVEIDEPHNLLLCFDFTREGFGPFLPLPFLHYNEDIGTLSTLRDEKLVVLYQRMVCPEVEIWVTTNIEPDAVSWTPFLNIDMQPLDRGFQFGLCSGASFFIDEEMKIAVVFYIYRAEKMAKTRSYHSVCITGENGYLDNLDLGDAVYRHVPMRENPYCCPLVCSYVPSLIREEADSPPENQ</sequence>
<dbReference type="Gramene" id="A05p35500.2_BraZ1">
    <property type="protein sequence ID" value="A05p35500.2_BraZ1.CDS"/>
    <property type="gene ID" value="A05g35500.2_BraZ1"/>
</dbReference>
<name>A0A8D9DNJ8_BRACM</name>
<dbReference type="Proteomes" id="UP000694005">
    <property type="component" value="Chromosome A05"/>
</dbReference>
<dbReference type="Pfam" id="PF07734">
    <property type="entry name" value="FBA_1"/>
    <property type="match status" value="1"/>
</dbReference>
<organism evidence="2 3">
    <name type="scientific">Brassica campestris</name>
    <name type="common">Field mustard</name>
    <dbReference type="NCBI Taxonomy" id="3711"/>
    <lineage>
        <taxon>Eukaryota</taxon>
        <taxon>Viridiplantae</taxon>
        <taxon>Streptophyta</taxon>
        <taxon>Embryophyta</taxon>
        <taxon>Tracheophyta</taxon>
        <taxon>Spermatophyta</taxon>
        <taxon>Magnoliopsida</taxon>
        <taxon>eudicotyledons</taxon>
        <taxon>Gunneridae</taxon>
        <taxon>Pentapetalae</taxon>
        <taxon>rosids</taxon>
        <taxon>malvids</taxon>
        <taxon>Brassicales</taxon>
        <taxon>Brassicaceae</taxon>
        <taxon>Brassiceae</taxon>
        <taxon>Brassica</taxon>
    </lineage>
</organism>
<dbReference type="PANTHER" id="PTHR31672">
    <property type="entry name" value="BNACNNG10540D PROTEIN"/>
    <property type="match status" value="1"/>
</dbReference>
<dbReference type="InterPro" id="IPR036047">
    <property type="entry name" value="F-box-like_dom_sf"/>
</dbReference>
<evidence type="ECO:0000313" key="2">
    <source>
        <dbReference type="EMBL" id="CAG7877029.1"/>
    </source>
</evidence>
<dbReference type="InterPro" id="IPR006527">
    <property type="entry name" value="F-box-assoc_dom_typ1"/>
</dbReference>
<proteinExistence type="predicted"/>
<protein>
    <recommendedName>
        <fullName evidence="1">F-box domain-containing protein</fullName>
    </recommendedName>
</protein>
<dbReference type="InterPro" id="IPR050796">
    <property type="entry name" value="SCF_F-box_component"/>
</dbReference>
<evidence type="ECO:0000259" key="1">
    <source>
        <dbReference type="SMART" id="SM00256"/>
    </source>
</evidence>
<dbReference type="InterPro" id="IPR017451">
    <property type="entry name" value="F-box-assoc_interact_dom"/>
</dbReference>
<dbReference type="AlphaFoldDB" id="A0A8D9DNJ8"/>
<dbReference type="SUPFAM" id="SSF81383">
    <property type="entry name" value="F-box domain"/>
    <property type="match status" value="1"/>
</dbReference>